<dbReference type="Proteomes" id="UP001070238">
    <property type="component" value="Unassembled WGS sequence"/>
</dbReference>
<dbReference type="EMBL" id="JAPMKX010000002">
    <property type="protein sequence ID" value="MCX7538271.1"/>
    <property type="molecule type" value="Genomic_DNA"/>
</dbReference>
<feature type="DNA-binding region" description="H-T-H motif" evidence="4">
    <location>
        <begin position="22"/>
        <end position="41"/>
    </location>
</feature>
<comment type="caution">
    <text evidence="6">The sequence shown here is derived from an EMBL/GenBank/DDBJ whole genome shotgun (WGS) entry which is preliminary data.</text>
</comment>
<dbReference type="InterPro" id="IPR025996">
    <property type="entry name" value="MT1864/Rv1816-like_C"/>
</dbReference>
<evidence type="ECO:0000259" key="5">
    <source>
        <dbReference type="PROSITE" id="PS50977"/>
    </source>
</evidence>
<dbReference type="Gene3D" id="1.10.357.10">
    <property type="entry name" value="Tetracycline Repressor, domain 2"/>
    <property type="match status" value="1"/>
</dbReference>
<dbReference type="PROSITE" id="PS50977">
    <property type="entry name" value="HTH_TETR_2"/>
    <property type="match status" value="1"/>
</dbReference>
<keyword evidence="2 4" id="KW-0238">DNA-binding</keyword>
<dbReference type="Pfam" id="PF13305">
    <property type="entry name" value="TetR_C_33"/>
    <property type="match status" value="1"/>
</dbReference>
<evidence type="ECO:0000256" key="1">
    <source>
        <dbReference type="ARBA" id="ARBA00023015"/>
    </source>
</evidence>
<dbReference type="RefSeq" id="WP_267169424.1">
    <property type="nucleotide sequence ID" value="NZ_JAPMKX010000002.1"/>
</dbReference>
<dbReference type="InterPro" id="IPR009057">
    <property type="entry name" value="Homeodomain-like_sf"/>
</dbReference>
<name>A0A9Q4GMZ1_9CORY</name>
<keyword evidence="3" id="KW-0804">Transcription</keyword>
<evidence type="ECO:0000256" key="3">
    <source>
        <dbReference type="ARBA" id="ARBA00023163"/>
    </source>
</evidence>
<gene>
    <name evidence="6" type="ORF">OS123_06910</name>
</gene>
<proteinExistence type="predicted"/>
<dbReference type="AlphaFoldDB" id="A0A9Q4GMZ1"/>
<evidence type="ECO:0000313" key="7">
    <source>
        <dbReference type="Proteomes" id="UP001070238"/>
    </source>
</evidence>
<dbReference type="GO" id="GO:0003677">
    <property type="term" value="F:DNA binding"/>
    <property type="evidence" value="ECO:0007669"/>
    <property type="project" value="UniProtKB-UniRule"/>
</dbReference>
<feature type="domain" description="HTH tetR-type" evidence="5">
    <location>
        <begin position="1"/>
        <end position="59"/>
    </location>
</feature>
<dbReference type="InterPro" id="IPR036271">
    <property type="entry name" value="Tet_transcr_reg_TetR-rel_C_sf"/>
</dbReference>
<reference evidence="6" key="1">
    <citation type="submission" date="2022-11" db="EMBL/GenBank/DDBJ databases">
        <title>Corynebacterium sp. isolated from Penguins.</title>
        <authorList>
            <person name="Sedlar K."/>
            <person name="Svec P."/>
        </authorList>
    </citation>
    <scope>NUCLEOTIDE SEQUENCE</scope>
    <source>
        <strain evidence="6">P5875</strain>
    </source>
</reference>
<evidence type="ECO:0000313" key="6">
    <source>
        <dbReference type="EMBL" id="MCX7538271.1"/>
    </source>
</evidence>
<evidence type="ECO:0000256" key="4">
    <source>
        <dbReference type="PROSITE-ProRule" id="PRU00335"/>
    </source>
</evidence>
<dbReference type="SUPFAM" id="SSF48498">
    <property type="entry name" value="Tetracyclin repressor-like, C-terminal domain"/>
    <property type="match status" value="1"/>
</dbReference>
<protein>
    <submittedName>
        <fullName evidence="6">TetR/AcrR family transcriptional regulator</fullName>
    </submittedName>
</protein>
<dbReference type="SUPFAM" id="SSF46689">
    <property type="entry name" value="Homeodomain-like"/>
    <property type="match status" value="1"/>
</dbReference>
<sequence>MEETILVTAEHRLAQDGATGLGLRSIARDIGIAPSAVYRYFDGIDALLTALIIRAYRDQTAEVRRGLEEVSVPAGASATERAVEEVVTMLVAARRWAVVNPHRYALIYGSPIPGYTAPADTVAPASGVGELIIDSLSRAVRPEGPRLELADLTEETIGFWAQSYGMVSFELFGHFVGSGVDPEALFLRLVREGVVRVLAGYGRAGAPGD</sequence>
<dbReference type="InterPro" id="IPR001647">
    <property type="entry name" value="HTH_TetR"/>
</dbReference>
<organism evidence="6 7">
    <name type="scientific">Corynebacterium antarcticum</name>
    <dbReference type="NCBI Taxonomy" id="2800405"/>
    <lineage>
        <taxon>Bacteria</taxon>
        <taxon>Bacillati</taxon>
        <taxon>Actinomycetota</taxon>
        <taxon>Actinomycetes</taxon>
        <taxon>Mycobacteriales</taxon>
        <taxon>Corynebacteriaceae</taxon>
        <taxon>Corynebacterium</taxon>
    </lineage>
</organism>
<accession>A0A9Q4GMZ1</accession>
<dbReference type="Pfam" id="PF00440">
    <property type="entry name" value="TetR_N"/>
    <property type="match status" value="1"/>
</dbReference>
<evidence type="ECO:0000256" key="2">
    <source>
        <dbReference type="ARBA" id="ARBA00023125"/>
    </source>
</evidence>
<keyword evidence="1" id="KW-0805">Transcription regulation</keyword>